<dbReference type="EMBL" id="LR743603">
    <property type="protein sequence ID" value="CAA2633031.1"/>
    <property type="molecule type" value="Genomic_DNA"/>
</dbReference>
<dbReference type="AlphaFoldDB" id="A0A7I8JPS5"/>
<dbReference type="EMBL" id="CACRZD030000016">
    <property type="protein sequence ID" value="CAA6672164.1"/>
    <property type="molecule type" value="Genomic_DNA"/>
</dbReference>
<proteinExistence type="predicted"/>
<sequence>MAAGLHRGCFCLISAAIPAMCGAAMLVPETIANPSPALSNNNKKVKHDLQSQPPSECWLAYRHSWPRRCRWGTRRPR</sequence>
<evidence type="ECO:0000256" key="1">
    <source>
        <dbReference type="SAM" id="SignalP"/>
    </source>
</evidence>
<keyword evidence="3" id="KW-1185">Reference proteome</keyword>
<keyword evidence="1" id="KW-0732">Signal</keyword>
<evidence type="ECO:0000313" key="2">
    <source>
        <dbReference type="EMBL" id="CAA2633031.1"/>
    </source>
</evidence>
<accession>A0A7I8JPS5</accession>
<name>A0A7I8JPS5_SPIIN</name>
<evidence type="ECO:0000313" key="3">
    <source>
        <dbReference type="Proteomes" id="UP001189122"/>
    </source>
</evidence>
<dbReference type="Proteomes" id="UP001189122">
    <property type="component" value="Unassembled WGS sequence"/>
</dbReference>
<feature type="chain" id="PRO_5029539615" evidence="1">
    <location>
        <begin position="24"/>
        <end position="77"/>
    </location>
</feature>
<feature type="signal peptide" evidence="1">
    <location>
        <begin position="1"/>
        <end position="23"/>
    </location>
</feature>
<gene>
    <name evidence="2" type="ORF">SI7747_16018575</name>
</gene>
<organism evidence="2">
    <name type="scientific">Spirodela intermedia</name>
    <name type="common">Intermediate duckweed</name>
    <dbReference type="NCBI Taxonomy" id="51605"/>
    <lineage>
        <taxon>Eukaryota</taxon>
        <taxon>Viridiplantae</taxon>
        <taxon>Streptophyta</taxon>
        <taxon>Embryophyta</taxon>
        <taxon>Tracheophyta</taxon>
        <taxon>Spermatophyta</taxon>
        <taxon>Magnoliopsida</taxon>
        <taxon>Liliopsida</taxon>
        <taxon>Araceae</taxon>
        <taxon>Lemnoideae</taxon>
        <taxon>Spirodela</taxon>
    </lineage>
</organism>
<reference evidence="2 3" key="1">
    <citation type="submission" date="2019-12" db="EMBL/GenBank/DDBJ databases">
        <authorList>
            <person name="Scholz U."/>
            <person name="Mascher M."/>
            <person name="Fiebig A."/>
        </authorList>
    </citation>
    <scope>NUCLEOTIDE SEQUENCE</scope>
</reference>
<protein>
    <submittedName>
        <fullName evidence="2">Uncharacterized protein</fullName>
    </submittedName>
</protein>